<comment type="caution">
    <text evidence="3">The sequence shown here is derived from an EMBL/GenBank/DDBJ whole genome shotgun (WGS) entry which is preliminary data.</text>
</comment>
<evidence type="ECO:0000313" key="4">
    <source>
        <dbReference type="Proteomes" id="UP001597168"/>
    </source>
</evidence>
<gene>
    <name evidence="3" type="ORF">ACFQ3T_03720</name>
</gene>
<dbReference type="InterPro" id="IPR012337">
    <property type="entry name" value="RNaseH-like_sf"/>
</dbReference>
<proteinExistence type="predicted"/>
<feature type="region of interest" description="Disordered" evidence="1">
    <location>
        <begin position="176"/>
        <end position="248"/>
    </location>
</feature>
<evidence type="ECO:0000256" key="1">
    <source>
        <dbReference type="SAM" id="MobiDB-lite"/>
    </source>
</evidence>
<dbReference type="InterPro" id="IPR036397">
    <property type="entry name" value="RNaseH_sf"/>
</dbReference>
<dbReference type="InterPro" id="IPR001584">
    <property type="entry name" value="Integrase_cat-core"/>
</dbReference>
<feature type="domain" description="Integrase catalytic" evidence="2">
    <location>
        <begin position="22"/>
        <end position="195"/>
    </location>
</feature>
<dbReference type="Gene3D" id="3.30.420.10">
    <property type="entry name" value="Ribonuclease H-like superfamily/Ribonuclease H"/>
    <property type="match status" value="1"/>
</dbReference>
<sequence>MALRLLHLIFVRLGGWLVLLGRSTAAKDVEQLVLRHEVAVLRRSTPRPRLDWTDRAVLVFLVVEVATRYVHILGTTTNPDGAWTVQQVRNRDLDDRADDFRFLIRDRAGRFTASFDAVLADTGIQAVKVPPRCPTATCYAERFVGTVRHEVTDRLLIINDHHLRSVLNRYVSHYDHRRPHRARQLTPPRPDRPIPQSSGTSVRRQSVLGGLDQRVRTHSSLTPRSDNMANFWTPQEARQASDEEALES</sequence>
<feature type="compositionally biased region" description="Polar residues" evidence="1">
    <location>
        <begin position="218"/>
        <end position="238"/>
    </location>
</feature>
<evidence type="ECO:0000313" key="3">
    <source>
        <dbReference type="EMBL" id="MFD1146224.1"/>
    </source>
</evidence>
<dbReference type="PROSITE" id="PS50994">
    <property type="entry name" value="INTEGRASE"/>
    <property type="match status" value="1"/>
</dbReference>
<name>A0ABW3QH87_9PSEU</name>
<keyword evidence="4" id="KW-1185">Reference proteome</keyword>
<reference evidence="4" key="1">
    <citation type="journal article" date="2019" name="Int. J. Syst. Evol. Microbiol.">
        <title>The Global Catalogue of Microorganisms (GCM) 10K type strain sequencing project: providing services to taxonomists for standard genome sequencing and annotation.</title>
        <authorList>
            <consortium name="The Broad Institute Genomics Platform"/>
            <consortium name="The Broad Institute Genome Sequencing Center for Infectious Disease"/>
            <person name="Wu L."/>
            <person name="Ma J."/>
        </authorList>
    </citation>
    <scope>NUCLEOTIDE SEQUENCE [LARGE SCALE GENOMIC DNA]</scope>
    <source>
        <strain evidence="4">CCUG 60214</strain>
    </source>
</reference>
<evidence type="ECO:0000259" key="2">
    <source>
        <dbReference type="PROSITE" id="PS50994"/>
    </source>
</evidence>
<dbReference type="Proteomes" id="UP001597168">
    <property type="component" value="Unassembled WGS sequence"/>
</dbReference>
<feature type="compositionally biased region" description="Polar residues" evidence="1">
    <location>
        <begin position="195"/>
        <end position="204"/>
    </location>
</feature>
<dbReference type="SUPFAM" id="SSF53098">
    <property type="entry name" value="Ribonuclease H-like"/>
    <property type="match status" value="1"/>
</dbReference>
<dbReference type="RefSeq" id="WP_380719739.1">
    <property type="nucleotide sequence ID" value="NZ_JBHTLK010000009.1"/>
</dbReference>
<accession>A0ABW3QH87</accession>
<organism evidence="3 4">
    <name type="scientific">Saccharothrix hoggarensis</name>
    <dbReference type="NCBI Taxonomy" id="913853"/>
    <lineage>
        <taxon>Bacteria</taxon>
        <taxon>Bacillati</taxon>
        <taxon>Actinomycetota</taxon>
        <taxon>Actinomycetes</taxon>
        <taxon>Pseudonocardiales</taxon>
        <taxon>Pseudonocardiaceae</taxon>
        <taxon>Saccharothrix</taxon>
    </lineage>
</organism>
<protein>
    <submittedName>
        <fullName evidence="3">Integrase core domain-containing protein</fullName>
    </submittedName>
</protein>
<dbReference type="Pfam" id="PF13683">
    <property type="entry name" value="rve_3"/>
    <property type="match status" value="1"/>
</dbReference>
<dbReference type="EMBL" id="JBHTLK010000009">
    <property type="protein sequence ID" value="MFD1146224.1"/>
    <property type="molecule type" value="Genomic_DNA"/>
</dbReference>